<dbReference type="STRING" id="139825.A0A401G5Y8"/>
<dbReference type="InterPro" id="IPR002347">
    <property type="entry name" value="SDR_fam"/>
</dbReference>
<dbReference type="Pfam" id="PF00106">
    <property type="entry name" value="adh_short"/>
    <property type="match status" value="1"/>
</dbReference>
<dbReference type="GO" id="GO:0016491">
    <property type="term" value="F:oxidoreductase activity"/>
    <property type="evidence" value="ECO:0007669"/>
    <property type="project" value="UniProtKB-KW"/>
</dbReference>
<organism evidence="3 4">
    <name type="scientific">Sparassis crispa</name>
    <dbReference type="NCBI Taxonomy" id="139825"/>
    <lineage>
        <taxon>Eukaryota</taxon>
        <taxon>Fungi</taxon>
        <taxon>Dikarya</taxon>
        <taxon>Basidiomycota</taxon>
        <taxon>Agaricomycotina</taxon>
        <taxon>Agaricomycetes</taxon>
        <taxon>Polyporales</taxon>
        <taxon>Sparassidaceae</taxon>
        <taxon>Sparassis</taxon>
    </lineage>
</organism>
<protein>
    <submittedName>
        <fullName evidence="3">Uncharacterized protein</fullName>
    </submittedName>
</protein>
<dbReference type="SUPFAM" id="SSF51735">
    <property type="entry name" value="NAD(P)-binding Rossmann-fold domains"/>
    <property type="match status" value="1"/>
</dbReference>
<reference evidence="3 4" key="1">
    <citation type="journal article" date="2018" name="Sci. Rep.">
        <title>Genome sequence of the cauliflower mushroom Sparassis crispa (Hanabiratake) and its association with beneficial usage.</title>
        <authorList>
            <person name="Kiyama R."/>
            <person name="Furutani Y."/>
            <person name="Kawaguchi K."/>
            <person name="Nakanishi T."/>
        </authorList>
    </citation>
    <scope>NUCLEOTIDE SEQUENCE [LARGE SCALE GENOMIC DNA]</scope>
</reference>
<comment type="caution">
    <text evidence="3">The sequence shown here is derived from an EMBL/GenBank/DDBJ whole genome shotgun (WGS) entry which is preliminary data.</text>
</comment>
<dbReference type="PANTHER" id="PTHR44169:SF6">
    <property type="entry name" value="NADPH-DEPENDENT 1-ACYLDIHYDROXYACETONE PHOSPHATE REDUCTASE"/>
    <property type="match status" value="1"/>
</dbReference>
<proteinExistence type="inferred from homology"/>
<name>A0A401G5Y8_9APHY</name>
<evidence type="ECO:0000256" key="2">
    <source>
        <dbReference type="ARBA" id="ARBA00023002"/>
    </source>
</evidence>
<comment type="similarity">
    <text evidence="1">Belongs to the short-chain dehydrogenases/reductases (SDR) family.</text>
</comment>
<dbReference type="AlphaFoldDB" id="A0A401G5Y8"/>
<dbReference type="InterPro" id="IPR036291">
    <property type="entry name" value="NAD(P)-bd_dom_sf"/>
</dbReference>
<dbReference type="InParanoid" id="A0A401G5Y8"/>
<sequence>MIASSACVGRHKRGGYPGGGEKILEKEGRIDIIVNNAGVVSSAPLIDVPMELVLNTFNTNAFSVLRVARVVIPHMAERRSGTIVNISPIVGETPMPWSGIYASSKTCVTTLSEVLYMECMPFNISHASHPWWGQDQHLGDDDEDLQLAPGDP</sequence>
<keyword evidence="4" id="KW-1185">Reference proteome</keyword>
<evidence type="ECO:0000256" key="1">
    <source>
        <dbReference type="ARBA" id="ARBA00006484"/>
    </source>
</evidence>
<dbReference type="PRINTS" id="PR00081">
    <property type="entry name" value="GDHRDH"/>
</dbReference>
<gene>
    <name evidence="3" type="ORF">SCP_0104350</name>
</gene>
<dbReference type="PANTHER" id="PTHR44169">
    <property type="entry name" value="NADPH-DEPENDENT 1-ACYLDIHYDROXYACETONE PHOSPHATE REDUCTASE"/>
    <property type="match status" value="1"/>
</dbReference>
<evidence type="ECO:0000313" key="4">
    <source>
        <dbReference type="Proteomes" id="UP000287166"/>
    </source>
</evidence>
<dbReference type="GO" id="GO:0005783">
    <property type="term" value="C:endoplasmic reticulum"/>
    <property type="evidence" value="ECO:0007669"/>
    <property type="project" value="TreeGrafter"/>
</dbReference>
<dbReference type="EMBL" id="BFAD01000001">
    <property type="protein sequence ID" value="GBE77557.1"/>
    <property type="molecule type" value="Genomic_DNA"/>
</dbReference>
<dbReference type="Proteomes" id="UP000287166">
    <property type="component" value="Unassembled WGS sequence"/>
</dbReference>
<dbReference type="OrthoDB" id="2102561at2759"/>
<dbReference type="GeneID" id="38774474"/>
<dbReference type="Gene3D" id="3.40.50.720">
    <property type="entry name" value="NAD(P)-binding Rossmann-like Domain"/>
    <property type="match status" value="1"/>
</dbReference>
<accession>A0A401G5Y8</accession>
<dbReference type="RefSeq" id="XP_027608470.1">
    <property type="nucleotide sequence ID" value="XM_027752669.1"/>
</dbReference>
<evidence type="ECO:0000313" key="3">
    <source>
        <dbReference type="EMBL" id="GBE77557.1"/>
    </source>
</evidence>
<keyword evidence="2" id="KW-0560">Oxidoreductase</keyword>
<dbReference type="PRINTS" id="PR00080">
    <property type="entry name" value="SDRFAMILY"/>
</dbReference>